<dbReference type="Pfam" id="PF10513">
    <property type="entry name" value="EPL1"/>
    <property type="match status" value="1"/>
</dbReference>
<dbReference type="FunFam" id="3.30.40.10:FF:000030">
    <property type="entry name" value="Protein Jade-1 isoform 1"/>
    <property type="match status" value="1"/>
</dbReference>
<dbReference type="InterPro" id="IPR034732">
    <property type="entry name" value="EPHD"/>
</dbReference>
<dbReference type="InterPro" id="IPR019786">
    <property type="entry name" value="Zinc_finger_PHD-type_CS"/>
</dbReference>
<dbReference type="SMART" id="SM00249">
    <property type="entry name" value="PHD"/>
    <property type="match status" value="2"/>
</dbReference>
<feature type="compositionally biased region" description="Low complexity" evidence="7">
    <location>
        <begin position="546"/>
        <end position="561"/>
    </location>
</feature>
<dbReference type="Pfam" id="PF13832">
    <property type="entry name" value="zf-HC5HC2H_2"/>
    <property type="match status" value="1"/>
</dbReference>
<evidence type="ECO:0000313" key="10">
    <source>
        <dbReference type="EMBL" id="TKS74999.1"/>
    </source>
</evidence>
<keyword evidence="2" id="KW-0677">Repeat</keyword>
<keyword evidence="11" id="KW-1185">Reference proteome</keyword>
<dbReference type="PROSITE" id="PS50007">
    <property type="entry name" value="PIPLC_X_DOMAIN"/>
    <property type="match status" value="1"/>
</dbReference>
<evidence type="ECO:0000256" key="4">
    <source>
        <dbReference type="ARBA" id="ARBA00022833"/>
    </source>
</evidence>
<dbReference type="InterPro" id="IPR050701">
    <property type="entry name" value="Histone_Mod_Regulator"/>
</dbReference>
<evidence type="ECO:0000256" key="5">
    <source>
        <dbReference type="ARBA" id="ARBA00038371"/>
    </source>
</evidence>
<dbReference type="InterPro" id="IPR000909">
    <property type="entry name" value="PLipase_C_PInositol-sp_X_dom"/>
</dbReference>
<dbReference type="CDD" id="cd15706">
    <property type="entry name" value="ePHD_JADE3"/>
    <property type="match status" value="1"/>
</dbReference>
<keyword evidence="1" id="KW-0479">Metal-binding</keyword>
<sequence length="1128" mass="127384">MKRLRSSSSSDSSDNESPSTSFCSSNKYGSKPGTPASNQKKPAEVFRKDLISAMKLPDSHHVSPEDYYLLADTWKMEWEKGVQVLASPDTIPEPSVRVIVEKPKEVLYIHQRKYVQCSSQESTEPGYVNIKELAEAMCRYDLDDVDLYWLHTLNKELERMGEQPIDELTMERAMEALERQCHDNMKHAIETVEGLGIEYDEDVICDVCRSPDSEEGNDMVFCDKCNICVHQACYGIVKVPVGNWLCRTCVLGIDPQCLLCPQKGGAMKATRAGTKWAHVSCALWIPEVSIACPERMEPITKVSHIPPSRWSLICSLCKLKTGACIQCSVKNCTTPFHVTCAFEHSLEMKTILDEGDEVKFKSYCLKHSKSKTGEAGLSPARSKAPAEAEKVGQRAQRLQELEEDFYTLIQLKELAQLLGLSERLADFIFQYWKLKRKANFNKALLPPKEEEENLVLQPQEDSIHTRMRMFMHLRQDLERVRNLCYMVSRREKLKLLQSKAQEQMFNLHVKLVNQEVSAGLPSSYPVDSVLFRPPPRITLKLKMPKSSTLGNGNSSSKSGNGPLCPDNSGNVTEHAGEGLGQGKPQLHGRGRREERSNGRLSSSSSSALPVKPSGKPLALHAALHGHSSNGNGKLDQDRAKSNGLFEKFVAQKDSSCQTPSDQDASNQALDKSRFRKSAMEHFGRSFKEATINLVRTTEDLRASDKLSRKGSTKERLWAKPVSEHKVKSARSYQDSDGYCPDLELSDSEPEAKGRHRQQVGLPQPDAPRKGVSRGKQSLGSRHSVQSWFSWFRRKQQQQFDQIKCSMSSVCAVSELSLGELPMESWMSHLPCALWDTPLYHLAIPGSHNAITYCLDMNDRSPVDLTQPDMLQKLDKYMKPLIRPFVYKWAITQEYTIKQQLDCGVRYCDLRIAHRPNDSSTDLYFYHGVYTTLTVETVLMEIREWLDAHPKEVVILSFSHFLGLSPELHMLLLTTIRNIFTSKLCSKTEVVTLRNLWSLGCSVIVSYEHTVASSHSDLWPHIPYWWANKCKAEALIEAFEYRKQHGRPGGFFVTGINLTEDLKYICTHPTESLKDLVMSTYPTLLSWVKEQTPGSRVGSVNIIAGDFITESDFVPTVVKLNEKLLKYPS</sequence>
<feature type="compositionally biased region" description="Low complexity" evidence="7">
    <location>
        <begin position="1"/>
        <end position="21"/>
    </location>
</feature>
<evidence type="ECO:0000256" key="2">
    <source>
        <dbReference type="ARBA" id="ARBA00022737"/>
    </source>
</evidence>
<protein>
    <submittedName>
        <fullName evidence="10">Protein Jade-3</fullName>
    </submittedName>
</protein>
<organism evidence="10 11">
    <name type="scientific">Collichthys lucidus</name>
    <name type="common">Big head croaker</name>
    <name type="synonym">Sciaena lucida</name>
    <dbReference type="NCBI Taxonomy" id="240159"/>
    <lineage>
        <taxon>Eukaryota</taxon>
        <taxon>Metazoa</taxon>
        <taxon>Chordata</taxon>
        <taxon>Craniata</taxon>
        <taxon>Vertebrata</taxon>
        <taxon>Euteleostomi</taxon>
        <taxon>Actinopterygii</taxon>
        <taxon>Neopterygii</taxon>
        <taxon>Teleostei</taxon>
        <taxon>Neoteleostei</taxon>
        <taxon>Acanthomorphata</taxon>
        <taxon>Eupercaria</taxon>
        <taxon>Sciaenidae</taxon>
        <taxon>Collichthys</taxon>
    </lineage>
</organism>
<dbReference type="InterPro" id="IPR019787">
    <property type="entry name" value="Znf_PHD-finger"/>
</dbReference>
<evidence type="ECO:0000256" key="1">
    <source>
        <dbReference type="ARBA" id="ARBA00022723"/>
    </source>
</evidence>
<dbReference type="SUPFAM" id="SSF57903">
    <property type="entry name" value="FYVE/PHD zinc finger"/>
    <property type="match status" value="1"/>
</dbReference>
<gene>
    <name evidence="10" type="ORF">D9C73_009082</name>
</gene>
<feature type="region of interest" description="Disordered" evidence="7">
    <location>
        <begin position="722"/>
        <end position="780"/>
    </location>
</feature>
<evidence type="ECO:0000313" key="11">
    <source>
        <dbReference type="Proteomes" id="UP000298787"/>
    </source>
</evidence>
<dbReference type="InterPro" id="IPR001965">
    <property type="entry name" value="Znf_PHD"/>
</dbReference>
<feature type="region of interest" description="Disordered" evidence="7">
    <location>
        <begin position="541"/>
        <end position="614"/>
    </location>
</feature>
<dbReference type="CDD" id="cd15681">
    <property type="entry name" value="PHD_JADE3"/>
    <property type="match status" value="1"/>
</dbReference>
<dbReference type="GO" id="GO:0008081">
    <property type="term" value="F:phosphoric diester hydrolase activity"/>
    <property type="evidence" value="ECO:0007669"/>
    <property type="project" value="InterPro"/>
</dbReference>
<dbReference type="GO" id="GO:0000123">
    <property type="term" value="C:histone acetyltransferase complex"/>
    <property type="evidence" value="ECO:0007669"/>
    <property type="project" value="TreeGrafter"/>
</dbReference>
<dbReference type="EMBL" id="CM014085">
    <property type="protein sequence ID" value="TKS74999.1"/>
    <property type="molecule type" value="Genomic_DNA"/>
</dbReference>
<dbReference type="Gene3D" id="3.20.20.190">
    <property type="entry name" value="Phosphatidylinositol (PI) phosphodiesterase"/>
    <property type="match status" value="1"/>
</dbReference>
<keyword evidence="4" id="KW-0862">Zinc</keyword>
<reference evidence="10 11" key="1">
    <citation type="submission" date="2019-01" db="EMBL/GenBank/DDBJ databases">
        <title>Genome Assembly of Collichthys lucidus.</title>
        <authorList>
            <person name="Cai M."/>
            <person name="Xiao S."/>
        </authorList>
    </citation>
    <scope>NUCLEOTIDE SEQUENCE [LARGE SCALE GENOMIC DNA]</scope>
    <source>
        <strain evidence="10">JT15FE1705JMU</strain>
        <tissue evidence="10">Muscle</tissue>
    </source>
</reference>
<dbReference type="FunFam" id="3.30.40.10:FF:000004">
    <property type="entry name" value="Jade family PHD finger 2"/>
    <property type="match status" value="1"/>
</dbReference>
<accession>A0A4U5UJZ8</accession>
<dbReference type="GO" id="GO:0006357">
    <property type="term" value="P:regulation of transcription by RNA polymerase II"/>
    <property type="evidence" value="ECO:0007669"/>
    <property type="project" value="TreeGrafter"/>
</dbReference>
<dbReference type="Pfam" id="PF00388">
    <property type="entry name" value="PI-PLC-X"/>
    <property type="match status" value="1"/>
</dbReference>
<feature type="region of interest" description="Disordered" evidence="7">
    <location>
        <begin position="1"/>
        <end position="42"/>
    </location>
</feature>
<feature type="domain" description="PHD-type" evidence="9">
    <location>
        <begin position="254"/>
        <end position="368"/>
    </location>
</feature>
<dbReference type="STRING" id="240159.A0A4U5UJZ8"/>
<evidence type="ECO:0000259" key="8">
    <source>
        <dbReference type="PROSITE" id="PS50016"/>
    </source>
</evidence>
<dbReference type="Proteomes" id="UP000298787">
    <property type="component" value="Chromosome 8"/>
</dbReference>
<dbReference type="Pfam" id="PF13831">
    <property type="entry name" value="PHD_2"/>
    <property type="match status" value="1"/>
</dbReference>
<dbReference type="PROSITE" id="PS51805">
    <property type="entry name" value="EPHD"/>
    <property type="match status" value="1"/>
</dbReference>
<dbReference type="InterPro" id="IPR019542">
    <property type="entry name" value="Enhancer_polycomb-like_N"/>
</dbReference>
<evidence type="ECO:0000256" key="6">
    <source>
        <dbReference type="PROSITE-ProRule" id="PRU00146"/>
    </source>
</evidence>
<dbReference type="InterPro" id="IPR039550">
    <property type="entry name" value="JADE3_PHD"/>
</dbReference>
<dbReference type="PANTHER" id="PTHR13793">
    <property type="entry name" value="PHD FINGER PROTEINS"/>
    <property type="match status" value="1"/>
</dbReference>
<evidence type="ECO:0000256" key="3">
    <source>
        <dbReference type="ARBA" id="ARBA00022771"/>
    </source>
</evidence>
<dbReference type="GO" id="GO:0008270">
    <property type="term" value="F:zinc ion binding"/>
    <property type="evidence" value="ECO:0007669"/>
    <property type="project" value="UniProtKB-KW"/>
</dbReference>
<dbReference type="AlphaFoldDB" id="A0A4U5UJZ8"/>
<dbReference type="PANTHER" id="PTHR13793:SF27">
    <property type="entry name" value="PROTEIN JADE-3"/>
    <property type="match status" value="1"/>
</dbReference>
<dbReference type="GO" id="GO:0006629">
    <property type="term" value="P:lipid metabolic process"/>
    <property type="evidence" value="ECO:0007669"/>
    <property type="project" value="InterPro"/>
</dbReference>
<proteinExistence type="inferred from homology"/>
<dbReference type="InterPro" id="IPR011011">
    <property type="entry name" value="Znf_FYVE_PHD"/>
</dbReference>
<dbReference type="InterPro" id="IPR013083">
    <property type="entry name" value="Znf_RING/FYVE/PHD"/>
</dbReference>
<dbReference type="PROSITE" id="PS50016">
    <property type="entry name" value="ZF_PHD_2"/>
    <property type="match status" value="1"/>
</dbReference>
<comment type="similarity">
    <text evidence="5">Belongs to the JADE family.</text>
</comment>
<keyword evidence="3 6" id="KW-0863">Zinc-finger</keyword>
<feature type="domain" description="PHD-type" evidence="8">
    <location>
        <begin position="202"/>
        <end position="252"/>
    </location>
</feature>
<name>A0A4U5UJZ8_COLLU</name>
<dbReference type="InterPro" id="IPR017946">
    <property type="entry name" value="PLC-like_Pdiesterase_TIM-brl"/>
</dbReference>
<evidence type="ECO:0000259" key="9">
    <source>
        <dbReference type="PROSITE" id="PS51805"/>
    </source>
</evidence>
<dbReference type="CDD" id="cd08616">
    <property type="entry name" value="PI-PLCXD1c"/>
    <property type="match status" value="1"/>
</dbReference>
<dbReference type="SMART" id="SM00148">
    <property type="entry name" value="PLCXc"/>
    <property type="match status" value="1"/>
</dbReference>
<dbReference type="PROSITE" id="PS01359">
    <property type="entry name" value="ZF_PHD_1"/>
    <property type="match status" value="1"/>
</dbReference>
<evidence type="ECO:0000256" key="7">
    <source>
        <dbReference type="SAM" id="MobiDB-lite"/>
    </source>
</evidence>
<dbReference type="SUPFAM" id="SSF51695">
    <property type="entry name" value="PLC-like phosphodiesterases"/>
    <property type="match status" value="1"/>
</dbReference>
<dbReference type="Gene3D" id="3.30.40.10">
    <property type="entry name" value="Zinc/RING finger domain, C3HC4 (zinc finger)"/>
    <property type="match status" value="2"/>
</dbReference>
<dbReference type="InterPro" id="IPR042158">
    <property type="entry name" value="PLCXD1/2/3"/>
</dbReference>